<sequence>MNCEWIGCEFVGETEEDLSNHLLSHVAPDSANEYKCQWNGCKRYNEKQISKHSFIAHIRKHSGERPFKCTKCYKAYTRSDALKKHIRKHESLDEESSILLEKSVYLTFLKKQYAFFIEEAMDEKKRILTAIKIAKNEITNDIFMKSNNNIVKNVSSDCEGWKRYLNQ</sequence>
<reference evidence="9 10" key="1">
    <citation type="submission" date="2019-01" db="EMBL/GenBank/DDBJ databases">
        <title>Genomes sequencing and comparative genomics of infectious freshwater microsporidia, Cucumispora dikerogammari and Thelohania contejeani.</title>
        <authorList>
            <person name="Cormier A."/>
            <person name="Giraud I."/>
            <person name="Wattier R."/>
            <person name="Teixeira M."/>
            <person name="Grandjean F."/>
            <person name="Rigaud T."/>
            <person name="Cordaux R."/>
        </authorList>
    </citation>
    <scope>NUCLEOTIDE SEQUENCE [LARGE SCALE GENOMIC DNA]</scope>
    <source>
        <strain evidence="9">T1</strain>
        <tissue evidence="9">Spores</tissue>
    </source>
</reference>
<dbReference type="Pfam" id="PF00096">
    <property type="entry name" value="zf-C2H2"/>
    <property type="match status" value="1"/>
</dbReference>
<dbReference type="PROSITE" id="PS00028">
    <property type="entry name" value="ZINC_FINGER_C2H2_1"/>
    <property type="match status" value="1"/>
</dbReference>
<keyword evidence="3" id="KW-0677">Repeat</keyword>
<keyword evidence="10" id="KW-1185">Reference proteome</keyword>
<keyword evidence="2" id="KW-0479">Metal-binding</keyword>
<evidence type="ECO:0000256" key="1">
    <source>
        <dbReference type="ARBA" id="ARBA00004123"/>
    </source>
</evidence>
<dbReference type="InterPro" id="IPR036236">
    <property type="entry name" value="Znf_C2H2_sf"/>
</dbReference>
<evidence type="ECO:0000259" key="8">
    <source>
        <dbReference type="PROSITE" id="PS50157"/>
    </source>
</evidence>
<proteinExistence type="predicted"/>
<evidence type="ECO:0000313" key="9">
    <source>
        <dbReference type="EMBL" id="KAF7684714.1"/>
    </source>
</evidence>
<comment type="subcellular location">
    <subcellularLocation>
        <location evidence="1">Nucleus</location>
    </subcellularLocation>
</comment>
<protein>
    <submittedName>
        <fullName evidence="9">Zinc finger C2H2 protein</fullName>
    </submittedName>
</protein>
<keyword evidence="4 7" id="KW-0863">Zinc-finger</keyword>
<dbReference type="PANTHER" id="PTHR45718">
    <property type="entry name" value="TRANSCRIPTIONAL ACTIVATOR CUBITUS INTERRUPTUS"/>
    <property type="match status" value="1"/>
</dbReference>
<dbReference type="SMART" id="SM00355">
    <property type="entry name" value="ZnF_C2H2"/>
    <property type="match status" value="3"/>
</dbReference>
<dbReference type="Gene3D" id="3.30.160.60">
    <property type="entry name" value="Classic Zinc Finger"/>
    <property type="match status" value="2"/>
</dbReference>
<evidence type="ECO:0000313" key="10">
    <source>
        <dbReference type="Proteomes" id="UP001516464"/>
    </source>
</evidence>
<evidence type="ECO:0000256" key="5">
    <source>
        <dbReference type="ARBA" id="ARBA00022833"/>
    </source>
</evidence>
<dbReference type="SUPFAM" id="SSF57667">
    <property type="entry name" value="beta-beta-alpha zinc fingers"/>
    <property type="match status" value="1"/>
</dbReference>
<evidence type="ECO:0000256" key="6">
    <source>
        <dbReference type="ARBA" id="ARBA00023242"/>
    </source>
</evidence>
<dbReference type="InterPro" id="IPR013087">
    <property type="entry name" value="Znf_C2H2_type"/>
</dbReference>
<organism evidence="9 10">
    <name type="scientific">Astathelohania contejeani</name>
    <dbReference type="NCBI Taxonomy" id="164912"/>
    <lineage>
        <taxon>Eukaryota</taxon>
        <taxon>Fungi</taxon>
        <taxon>Fungi incertae sedis</taxon>
        <taxon>Microsporidia</taxon>
        <taxon>Astathelohaniidae</taxon>
        <taxon>Astathelohania</taxon>
    </lineage>
</organism>
<evidence type="ECO:0000256" key="7">
    <source>
        <dbReference type="PROSITE-ProRule" id="PRU00042"/>
    </source>
</evidence>
<name>A0ABQ7I2X9_9MICR</name>
<dbReference type="EMBL" id="SBIQ01000003">
    <property type="protein sequence ID" value="KAF7684714.1"/>
    <property type="molecule type" value="Genomic_DNA"/>
</dbReference>
<evidence type="ECO:0000256" key="4">
    <source>
        <dbReference type="ARBA" id="ARBA00022771"/>
    </source>
</evidence>
<dbReference type="Proteomes" id="UP001516464">
    <property type="component" value="Unassembled WGS sequence"/>
</dbReference>
<feature type="domain" description="C2H2-type" evidence="8">
    <location>
        <begin position="67"/>
        <end position="94"/>
    </location>
</feature>
<comment type="caution">
    <text evidence="9">The sequence shown here is derived from an EMBL/GenBank/DDBJ whole genome shotgun (WGS) entry which is preliminary data.</text>
</comment>
<dbReference type="InterPro" id="IPR043359">
    <property type="entry name" value="GLI-like"/>
</dbReference>
<dbReference type="PROSITE" id="PS50157">
    <property type="entry name" value="ZINC_FINGER_C2H2_2"/>
    <property type="match status" value="1"/>
</dbReference>
<evidence type="ECO:0000256" key="2">
    <source>
        <dbReference type="ARBA" id="ARBA00022723"/>
    </source>
</evidence>
<dbReference type="PANTHER" id="PTHR45718:SF4">
    <property type="entry name" value="TRANSCRIPTIONAL ACTIVATOR CUBITUS INTERRUPTUS"/>
    <property type="match status" value="1"/>
</dbReference>
<gene>
    <name evidence="9" type="ORF">TCON_0084</name>
</gene>
<keyword evidence="5" id="KW-0862">Zinc</keyword>
<evidence type="ECO:0000256" key="3">
    <source>
        <dbReference type="ARBA" id="ARBA00022737"/>
    </source>
</evidence>
<accession>A0ABQ7I2X9</accession>
<keyword evidence="6" id="KW-0539">Nucleus</keyword>